<accession>A0A1L8E967</accession>
<proteinExistence type="predicted"/>
<dbReference type="AlphaFoldDB" id="A0A1L8E967"/>
<evidence type="ECO:0000313" key="1">
    <source>
        <dbReference type="EMBL" id="JAV15214.1"/>
    </source>
</evidence>
<name>A0A1L8E967_HAEIR</name>
<sequence>MNFEPGIRKVSATIFIDRHPDILNTDEPWKMFEVGPRFEYPQCVHDLQLYKDYGVFMELFIRKCLCQKFQQPLMDRFTERILNNNSYENCEIKLLLTASYLKYIDPKFDAIDIVNEIKIVAMSQRLTFTEQMENVNNVMDMEVDYANLRAIQEFINSLPYDRLTYKQFCELSCEELILIGVPDFIFDDSVILQVSTSMRPELYARKCSKMFFYTLAHYYENYYHQNLKKQYTLIVYNPLLGIRYEMTININADLFRGVHSSLEKCVKILPKFTDPTMCDHYTIM</sequence>
<organism evidence="1">
    <name type="scientific">Haematobia irritans</name>
    <name type="common">Horn fly</name>
    <name type="synonym">Conops irritans</name>
    <dbReference type="NCBI Taxonomy" id="7368"/>
    <lineage>
        <taxon>Eukaryota</taxon>
        <taxon>Metazoa</taxon>
        <taxon>Ecdysozoa</taxon>
        <taxon>Arthropoda</taxon>
        <taxon>Hexapoda</taxon>
        <taxon>Insecta</taxon>
        <taxon>Pterygota</taxon>
        <taxon>Neoptera</taxon>
        <taxon>Endopterygota</taxon>
        <taxon>Diptera</taxon>
        <taxon>Brachycera</taxon>
        <taxon>Muscomorpha</taxon>
        <taxon>Muscoidea</taxon>
        <taxon>Muscidae</taxon>
        <taxon>Haematobia</taxon>
    </lineage>
</organism>
<reference evidence="1" key="1">
    <citation type="submission" date="2017-01" db="EMBL/GenBank/DDBJ databases">
        <title>An insight into the sialome and mialome of the horn fly, Haematobia irritans.</title>
        <authorList>
            <person name="Breijo M."/>
            <person name="Boiani M."/>
            <person name="Ures X."/>
            <person name="Rocha S."/>
            <person name="Sequeira M."/>
            <person name="Ribeiro J.M."/>
        </authorList>
    </citation>
    <scope>NUCLEOTIDE SEQUENCE</scope>
</reference>
<protein>
    <submittedName>
        <fullName evidence="1">Uncharacterized protein</fullName>
    </submittedName>
</protein>
<dbReference type="EMBL" id="GFDG01003585">
    <property type="protein sequence ID" value="JAV15214.1"/>
    <property type="molecule type" value="Transcribed_RNA"/>
</dbReference>